<accession>A0A383B1G7</accession>
<organism evidence="1">
    <name type="scientific">marine metagenome</name>
    <dbReference type="NCBI Taxonomy" id="408172"/>
    <lineage>
        <taxon>unclassified sequences</taxon>
        <taxon>metagenomes</taxon>
        <taxon>ecological metagenomes</taxon>
    </lineage>
</organism>
<feature type="non-terminal residue" evidence="1">
    <location>
        <position position="56"/>
    </location>
</feature>
<protein>
    <submittedName>
        <fullName evidence="1">Uncharacterized protein</fullName>
    </submittedName>
</protein>
<sequence>MLSGFDPDAKRHSEQAAGFYRSATGEATDLLKSGIFSLGWLRRHELFRCLPLPSRL</sequence>
<gene>
    <name evidence="1" type="ORF">METZ01_LOCUS466666</name>
</gene>
<name>A0A383B1G7_9ZZZZ</name>
<reference evidence="1" key="1">
    <citation type="submission" date="2018-05" db="EMBL/GenBank/DDBJ databases">
        <authorList>
            <person name="Lanie J.A."/>
            <person name="Ng W.-L."/>
            <person name="Kazmierczak K.M."/>
            <person name="Andrzejewski T.M."/>
            <person name="Davidsen T.M."/>
            <person name="Wayne K.J."/>
            <person name="Tettelin H."/>
            <person name="Glass J.I."/>
            <person name="Rusch D."/>
            <person name="Podicherti R."/>
            <person name="Tsui H.-C.T."/>
            <person name="Winkler M.E."/>
        </authorList>
    </citation>
    <scope>NUCLEOTIDE SEQUENCE</scope>
</reference>
<dbReference type="AlphaFoldDB" id="A0A383B1G7"/>
<proteinExistence type="predicted"/>
<dbReference type="EMBL" id="UINC01196692">
    <property type="protein sequence ID" value="SVE13812.1"/>
    <property type="molecule type" value="Genomic_DNA"/>
</dbReference>
<evidence type="ECO:0000313" key="1">
    <source>
        <dbReference type="EMBL" id="SVE13812.1"/>
    </source>
</evidence>